<accession>A0A4Z0S3J0</accession>
<reference evidence="1 2" key="1">
    <citation type="submission" date="2018-03" db="EMBL/GenBank/DDBJ databases">
        <title>Genome sequencing of Weissella confusa isolates.</title>
        <authorList>
            <person name="Kajala I."/>
            <person name="Baruah R."/>
            <person name="Bergsveinson J."/>
            <person name="Juvonen R."/>
            <person name="Ziola B."/>
        </authorList>
    </citation>
    <scope>NUCLEOTIDE SEQUENCE [LARGE SCALE GENOMIC DNA]</scope>
    <source>
        <strain evidence="1 2">VTT E-062653</strain>
    </source>
</reference>
<organism evidence="1 2">
    <name type="scientific">Weissella confusa</name>
    <name type="common">Lactobacillus confusus</name>
    <dbReference type="NCBI Taxonomy" id="1583"/>
    <lineage>
        <taxon>Bacteria</taxon>
        <taxon>Bacillati</taxon>
        <taxon>Bacillota</taxon>
        <taxon>Bacilli</taxon>
        <taxon>Lactobacillales</taxon>
        <taxon>Lactobacillaceae</taxon>
        <taxon>Weissella</taxon>
    </lineage>
</organism>
<dbReference type="RefSeq" id="WP_135518363.1">
    <property type="nucleotide sequence ID" value="NZ_PVSN01000017.1"/>
</dbReference>
<comment type="caution">
    <text evidence="1">The sequence shown here is derived from an EMBL/GenBank/DDBJ whole genome shotgun (WGS) entry which is preliminary data.</text>
</comment>
<sequence length="129" mass="14496">MTMKLYIKALKRKPFEIKASTRLMMAATKMQLDQANFEKNLQDKTKDLPEAEAGALAMQGMLDSMQSQIDFITDTLGLDDNLQDKLVELEPAEVSEITVYITQRLMGMSDADIRLAQAEQEAGLVQTEH</sequence>
<evidence type="ECO:0008006" key="3">
    <source>
        <dbReference type="Google" id="ProtNLM"/>
    </source>
</evidence>
<evidence type="ECO:0000313" key="2">
    <source>
        <dbReference type="Proteomes" id="UP000297646"/>
    </source>
</evidence>
<dbReference type="EMBL" id="PVSN01000017">
    <property type="protein sequence ID" value="TGE74912.1"/>
    <property type="molecule type" value="Genomic_DNA"/>
</dbReference>
<dbReference type="OrthoDB" id="2146112at2"/>
<proteinExistence type="predicted"/>
<gene>
    <name evidence="1" type="ORF">C6P11_02695</name>
</gene>
<evidence type="ECO:0000313" key="1">
    <source>
        <dbReference type="EMBL" id="TGE74912.1"/>
    </source>
</evidence>
<dbReference type="Proteomes" id="UP000297646">
    <property type="component" value="Unassembled WGS sequence"/>
</dbReference>
<protein>
    <recommendedName>
        <fullName evidence="3">Phage tail protein</fullName>
    </recommendedName>
</protein>
<name>A0A4Z0S3J0_WEICO</name>
<dbReference type="InterPro" id="IPR009681">
    <property type="entry name" value="Phage_TAC_Siphoviridae"/>
</dbReference>
<dbReference type="AlphaFoldDB" id="A0A4Z0S3J0"/>
<dbReference type="Pfam" id="PF06896">
    <property type="entry name" value="Phage_TAC_3"/>
    <property type="match status" value="1"/>
</dbReference>